<accession>A0AAV4JPA5</accession>
<sequence>MEPSGSGSQLPPTTSYRAGTSTSSSSTGGNISLGSGLSLSHVASQILSGAGPSSTTPMLGESSSSGIAMIGGSVLSSRINAVPETAGSIGTGLNAPVAGLAASSSMSPSSSSSSSSSFLGTAECPGGSGSIGMAAMQQHQQQQQQVRPRSQQHMGCVSSILSSPALSLSIPGSSSAGLASPYGMPSPTTTTGPHGQPQHQQHPHHLSPAGEGGPSGISTTSSMSGAASSSSSSNLAHGQQQQQQPQQTFRDSSSLGEYLLSHLSGQYDQID</sequence>
<evidence type="ECO:0000313" key="2">
    <source>
        <dbReference type="EMBL" id="GFS24136.1"/>
    </source>
</evidence>
<feature type="compositionally biased region" description="Polar residues" evidence="1">
    <location>
        <begin position="1"/>
        <end position="12"/>
    </location>
</feature>
<proteinExistence type="predicted"/>
<evidence type="ECO:0000313" key="3">
    <source>
        <dbReference type="Proteomes" id="UP000762676"/>
    </source>
</evidence>
<dbReference type="EMBL" id="BMAT01007015">
    <property type="protein sequence ID" value="GFS24136.1"/>
    <property type="molecule type" value="Genomic_DNA"/>
</dbReference>
<feature type="compositionally biased region" description="Polar residues" evidence="1">
    <location>
        <begin position="47"/>
        <end position="57"/>
    </location>
</feature>
<protein>
    <submittedName>
        <fullName evidence="2">Uncharacterized protein</fullName>
    </submittedName>
</protein>
<feature type="compositionally biased region" description="Low complexity" evidence="1">
    <location>
        <begin position="170"/>
        <end position="200"/>
    </location>
</feature>
<keyword evidence="3" id="KW-1185">Reference proteome</keyword>
<feature type="compositionally biased region" description="Low complexity" evidence="1">
    <location>
        <begin position="216"/>
        <end position="247"/>
    </location>
</feature>
<feature type="region of interest" description="Disordered" evidence="1">
    <location>
        <begin position="100"/>
        <end position="155"/>
    </location>
</feature>
<dbReference type="AlphaFoldDB" id="A0AAV4JPA5"/>
<gene>
    <name evidence="2" type="ORF">ElyMa_003407900</name>
</gene>
<comment type="caution">
    <text evidence="2">The sequence shown here is derived from an EMBL/GenBank/DDBJ whole genome shotgun (WGS) entry which is preliminary data.</text>
</comment>
<evidence type="ECO:0000256" key="1">
    <source>
        <dbReference type="SAM" id="MobiDB-lite"/>
    </source>
</evidence>
<dbReference type="Proteomes" id="UP000762676">
    <property type="component" value="Unassembled WGS sequence"/>
</dbReference>
<feature type="compositionally biased region" description="Low complexity" evidence="1">
    <location>
        <begin position="13"/>
        <end position="31"/>
    </location>
</feature>
<name>A0AAV4JPA5_9GAST</name>
<feature type="compositionally biased region" description="Low complexity" evidence="1">
    <location>
        <begin position="103"/>
        <end position="117"/>
    </location>
</feature>
<feature type="compositionally biased region" description="Low complexity" evidence="1">
    <location>
        <begin position="137"/>
        <end position="155"/>
    </location>
</feature>
<feature type="region of interest" description="Disordered" evidence="1">
    <location>
        <begin position="1"/>
        <end position="31"/>
    </location>
</feature>
<reference evidence="2 3" key="1">
    <citation type="journal article" date="2021" name="Elife">
        <title>Chloroplast acquisition without the gene transfer in kleptoplastic sea slugs, Plakobranchus ocellatus.</title>
        <authorList>
            <person name="Maeda T."/>
            <person name="Takahashi S."/>
            <person name="Yoshida T."/>
            <person name="Shimamura S."/>
            <person name="Takaki Y."/>
            <person name="Nagai Y."/>
            <person name="Toyoda A."/>
            <person name="Suzuki Y."/>
            <person name="Arimoto A."/>
            <person name="Ishii H."/>
            <person name="Satoh N."/>
            <person name="Nishiyama T."/>
            <person name="Hasebe M."/>
            <person name="Maruyama T."/>
            <person name="Minagawa J."/>
            <person name="Obokata J."/>
            <person name="Shigenobu S."/>
        </authorList>
    </citation>
    <scope>NUCLEOTIDE SEQUENCE [LARGE SCALE GENOMIC DNA]</scope>
</reference>
<organism evidence="2 3">
    <name type="scientific">Elysia marginata</name>
    <dbReference type="NCBI Taxonomy" id="1093978"/>
    <lineage>
        <taxon>Eukaryota</taxon>
        <taxon>Metazoa</taxon>
        <taxon>Spiralia</taxon>
        <taxon>Lophotrochozoa</taxon>
        <taxon>Mollusca</taxon>
        <taxon>Gastropoda</taxon>
        <taxon>Heterobranchia</taxon>
        <taxon>Euthyneura</taxon>
        <taxon>Panpulmonata</taxon>
        <taxon>Sacoglossa</taxon>
        <taxon>Placobranchoidea</taxon>
        <taxon>Plakobranchidae</taxon>
        <taxon>Elysia</taxon>
    </lineage>
</organism>
<feature type="region of interest" description="Disordered" evidence="1">
    <location>
        <begin position="47"/>
        <end position="67"/>
    </location>
</feature>
<feature type="region of interest" description="Disordered" evidence="1">
    <location>
        <begin position="170"/>
        <end position="255"/>
    </location>
</feature>